<sequence length="320" mass="34872">MKVFISGRIAQSGLTLLKENNIEVIQWKESRQITASELIEACKNVDGLVSVGPNKINADFLNACKHLKVIALHSVGFDNVDVAEAKKLNIPIGNTHGVLSGATADTAFLLMLAVSRKAFYLHKKIIKGQWQNYEPTPELGIELNGKTLGVFGLGNIGLEMAKKCIGAYQMNVIYHNRNQNQEAEKEIGAKYVSFEELLANSDVISVHTSLTEETRNKFDNTAFEQMKPKAIFINTARGGIHNEVDLIAALEQKIIWGAGLDVTNPEPMSADNPLLNMESVAVLPHIGSATEETRSAMANLVAKNIIAGLNREALPSEVAN</sequence>
<evidence type="ECO:0000313" key="6">
    <source>
        <dbReference type="EMBL" id="MFC4212993.1"/>
    </source>
</evidence>
<dbReference type="CDD" id="cd05301">
    <property type="entry name" value="GDH"/>
    <property type="match status" value="1"/>
</dbReference>
<evidence type="ECO:0000259" key="4">
    <source>
        <dbReference type="Pfam" id="PF00389"/>
    </source>
</evidence>
<protein>
    <submittedName>
        <fullName evidence="6">2-hydroxyacid dehydrogenase</fullName>
        <ecNumber evidence="6">1.1.1.-</ecNumber>
    </submittedName>
</protein>
<dbReference type="InterPro" id="IPR050223">
    <property type="entry name" value="D-isomer_2-hydroxyacid_DH"/>
</dbReference>
<evidence type="ECO:0000259" key="5">
    <source>
        <dbReference type="Pfam" id="PF02826"/>
    </source>
</evidence>
<dbReference type="Pfam" id="PF00389">
    <property type="entry name" value="2-Hacid_dh"/>
    <property type="match status" value="1"/>
</dbReference>
<organism evidence="6 7">
    <name type="scientific">Pedobacter lithocola</name>
    <dbReference type="NCBI Taxonomy" id="1908239"/>
    <lineage>
        <taxon>Bacteria</taxon>
        <taxon>Pseudomonadati</taxon>
        <taxon>Bacteroidota</taxon>
        <taxon>Sphingobacteriia</taxon>
        <taxon>Sphingobacteriales</taxon>
        <taxon>Sphingobacteriaceae</taxon>
        <taxon>Pedobacter</taxon>
    </lineage>
</organism>
<feature type="domain" description="D-isomer specific 2-hydroxyacid dehydrogenase NAD-binding" evidence="5">
    <location>
        <begin position="109"/>
        <end position="287"/>
    </location>
</feature>
<accession>A0ABV8PCT9</accession>
<dbReference type="InterPro" id="IPR029752">
    <property type="entry name" value="D-isomer_DH_CS1"/>
</dbReference>
<dbReference type="SUPFAM" id="SSF52283">
    <property type="entry name" value="Formate/glycerate dehydrogenase catalytic domain-like"/>
    <property type="match status" value="1"/>
</dbReference>
<dbReference type="Proteomes" id="UP001595789">
    <property type="component" value="Unassembled WGS sequence"/>
</dbReference>
<dbReference type="SUPFAM" id="SSF51735">
    <property type="entry name" value="NAD(P)-binding Rossmann-fold domains"/>
    <property type="match status" value="1"/>
</dbReference>
<dbReference type="RefSeq" id="WP_378987583.1">
    <property type="nucleotide sequence ID" value="NZ_JBHSBW010000013.1"/>
</dbReference>
<gene>
    <name evidence="6" type="ORF">ACFOWA_17490</name>
</gene>
<keyword evidence="7" id="KW-1185">Reference proteome</keyword>
<dbReference type="Pfam" id="PF02826">
    <property type="entry name" value="2-Hacid_dh_C"/>
    <property type="match status" value="1"/>
</dbReference>
<dbReference type="EMBL" id="JBHSBW010000013">
    <property type="protein sequence ID" value="MFC4212993.1"/>
    <property type="molecule type" value="Genomic_DNA"/>
</dbReference>
<comment type="similarity">
    <text evidence="1 3">Belongs to the D-isomer specific 2-hydroxyacid dehydrogenase family.</text>
</comment>
<name>A0ABV8PCT9_9SPHI</name>
<dbReference type="GO" id="GO:0016491">
    <property type="term" value="F:oxidoreductase activity"/>
    <property type="evidence" value="ECO:0007669"/>
    <property type="project" value="UniProtKB-KW"/>
</dbReference>
<dbReference type="Gene3D" id="3.40.50.720">
    <property type="entry name" value="NAD(P)-binding Rossmann-like Domain"/>
    <property type="match status" value="2"/>
</dbReference>
<keyword evidence="2 3" id="KW-0560">Oxidoreductase</keyword>
<proteinExistence type="inferred from homology"/>
<dbReference type="PROSITE" id="PS00065">
    <property type="entry name" value="D_2_HYDROXYACID_DH_1"/>
    <property type="match status" value="1"/>
</dbReference>
<dbReference type="PANTHER" id="PTHR10996:SF257">
    <property type="entry name" value="GLYOXYLATE REDUCTASE 1"/>
    <property type="match status" value="1"/>
</dbReference>
<dbReference type="PANTHER" id="PTHR10996">
    <property type="entry name" value="2-HYDROXYACID DEHYDROGENASE-RELATED"/>
    <property type="match status" value="1"/>
</dbReference>
<dbReference type="InterPro" id="IPR006139">
    <property type="entry name" value="D-isomer_2_OHA_DH_cat_dom"/>
</dbReference>
<comment type="caution">
    <text evidence="6">The sequence shown here is derived from an EMBL/GenBank/DDBJ whole genome shotgun (WGS) entry which is preliminary data.</text>
</comment>
<evidence type="ECO:0000313" key="7">
    <source>
        <dbReference type="Proteomes" id="UP001595789"/>
    </source>
</evidence>
<reference evidence="7" key="1">
    <citation type="journal article" date="2019" name="Int. J. Syst. Evol. Microbiol.">
        <title>The Global Catalogue of Microorganisms (GCM) 10K type strain sequencing project: providing services to taxonomists for standard genome sequencing and annotation.</title>
        <authorList>
            <consortium name="The Broad Institute Genomics Platform"/>
            <consortium name="The Broad Institute Genome Sequencing Center for Infectious Disease"/>
            <person name="Wu L."/>
            <person name="Ma J."/>
        </authorList>
    </citation>
    <scope>NUCLEOTIDE SEQUENCE [LARGE SCALE GENOMIC DNA]</scope>
    <source>
        <strain evidence="7">CCM 8691</strain>
    </source>
</reference>
<dbReference type="EC" id="1.1.1.-" evidence="6"/>
<dbReference type="InterPro" id="IPR036291">
    <property type="entry name" value="NAD(P)-bd_dom_sf"/>
</dbReference>
<evidence type="ECO:0000256" key="3">
    <source>
        <dbReference type="RuleBase" id="RU003719"/>
    </source>
</evidence>
<dbReference type="InterPro" id="IPR006140">
    <property type="entry name" value="D-isomer_DH_NAD-bd"/>
</dbReference>
<feature type="domain" description="D-isomer specific 2-hydroxyacid dehydrogenase catalytic" evidence="4">
    <location>
        <begin position="3"/>
        <end position="318"/>
    </location>
</feature>
<evidence type="ECO:0000256" key="2">
    <source>
        <dbReference type="ARBA" id="ARBA00023002"/>
    </source>
</evidence>
<evidence type="ECO:0000256" key="1">
    <source>
        <dbReference type="ARBA" id="ARBA00005854"/>
    </source>
</evidence>